<evidence type="ECO:0000256" key="2">
    <source>
        <dbReference type="ARBA" id="ARBA00005099"/>
    </source>
</evidence>
<dbReference type="PANTHER" id="PTHR21152">
    <property type="entry name" value="AMINOTRANSFERASE CLASS V"/>
    <property type="match status" value="1"/>
</dbReference>
<accession>A0ABQ0ADL7</accession>
<keyword evidence="5" id="KW-0963">Cytoplasm</keyword>
<gene>
    <name evidence="13" type="ORF">NBRC116591_35580</name>
</gene>
<comment type="caution">
    <text evidence="13">The sequence shown here is derived from an EMBL/GenBank/DDBJ whole genome shotgun (WGS) entry which is preliminary data.</text>
</comment>
<keyword evidence="14" id="KW-1185">Reference proteome</keyword>
<comment type="catalytic activity">
    <reaction evidence="11">
        <text>O-phospho-L-serine + 2-oxoglutarate = 3-phosphooxypyruvate + L-glutamate</text>
        <dbReference type="Rhea" id="RHEA:14329"/>
        <dbReference type="ChEBI" id="CHEBI:16810"/>
        <dbReference type="ChEBI" id="CHEBI:18110"/>
        <dbReference type="ChEBI" id="CHEBI:29985"/>
        <dbReference type="ChEBI" id="CHEBI:57524"/>
        <dbReference type="EC" id="2.6.1.52"/>
    </reaction>
</comment>
<dbReference type="EC" id="2.6.1.52" evidence="4"/>
<evidence type="ECO:0000256" key="11">
    <source>
        <dbReference type="ARBA" id="ARBA00049007"/>
    </source>
</evidence>
<reference evidence="13 14" key="1">
    <citation type="submission" date="2024-04" db="EMBL/GenBank/DDBJ databases">
        <title>Draft genome sequence of Sessilibacter corallicola NBRC 116591.</title>
        <authorList>
            <person name="Miyakawa T."/>
            <person name="Kusuya Y."/>
            <person name="Miura T."/>
        </authorList>
    </citation>
    <scope>NUCLEOTIDE SEQUENCE [LARGE SCALE GENOMIC DNA]</scope>
    <source>
        <strain evidence="13 14">KU-00831-HH</strain>
    </source>
</reference>
<dbReference type="Proteomes" id="UP001465153">
    <property type="component" value="Unassembled WGS sequence"/>
</dbReference>
<evidence type="ECO:0000256" key="6">
    <source>
        <dbReference type="ARBA" id="ARBA00022576"/>
    </source>
</evidence>
<evidence type="ECO:0000256" key="7">
    <source>
        <dbReference type="ARBA" id="ARBA00022605"/>
    </source>
</evidence>
<keyword evidence="8" id="KW-0808">Transferase</keyword>
<dbReference type="PIRSF" id="PIRSF000525">
    <property type="entry name" value="SerC"/>
    <property type="match status" value="1"/>
</dbReference>
<dbReference type="RefSeq" id="WP_353304200.1">
    <property type="nucleotide sequence ID" value="NZ_BAABWN010000014.1"/>
</dbReference>
<dbReference type="InterPro" id="IPR022278">
    <property type="entry name" value="Pser_aminoTfrase"/>
</dbReference>
<dbReference type="InterPro" id="IPR015421">
    <property type="entry name" value="PyrdxlP-dep_Trfase_major"/>
</dbReference>
<comment type="pathway">
    <text evidence="2">Amino-acid biosynthesis; L-serine biosynthesis; L-serine from 3-phospho-D-glycerate: step 2/3.</text>
</comment>
<evidence type="ECO:0000256" key="12">
    <source>
        <dbReference type="SAM" id="MobiDB-lite"/>
    </source>
</evidence>
<comment type="similarity">
    <text evidence="3">Belongs to the class-V pyridoxal-phosphate-dependent aminotransferase family. SerC subfamily.</text>
</comment>
<dbReference type="NCBIfam" id="TIGR01365">
    <property type="entry name" value="serC_2"/>
    <property type="match status" value="1"/>
</dbReference>
<name>A0ABQ0ADL7_9GAMM</name>
<evidence type="ECO:0000313" key="14">
    <source>
        <dbReference type="Proteomes" id="UP001465153"/>
    </source>
</evidence>
<sequence length="373" mass="40726">MSLPKPLVKPQNPHFSSGPCSKRPGYDLQQLDISTLGRSHRGKLGKAALKRACVDTAKILGLPEGYRVGVVPASDTGAVEMALWNLLGERPVEVLAWESFGSTWVTDITKQLKLDNVKTRVADYGSLPDLSAVDFQHDVVFTWNGTTSGVKVPNGDWIADDRTGLTICDATSAVFAMELPWHKLDVITYSWQKVLGGEGAHGMLILSPRAVERLESYTPPWPLPKIFRLTKGGKLIEGIFEGSTINTPSMLCVADYLDALDWVSGLGGLASLIRKSEQNLAVIKGFVDATPWIDFLAEDSATVSNTSVCLKLDASAEQIKKMVALLDSENVAYDIASYRDAPDGLRIWCGATVEASDLEALMPWLQWAYQETQ</sequence>
<dbReference type="Gene3D" id="3.40.640.10">
    <property type="entry name" value="Type I PLP-dependent aspartate aminotransferase-like (Major domain)"/>
    <property type="match status" value="1"/>
</dbReference>
<dbReference type="InterPro" id="IPR006271">
    <property type="entry name" value="Pser_aminoTfrase_methanosarc"/>
</dbReference>
<dbReference type="PANTHER" id="PTHR21152:SF40">
    <property type="entry name" value="ALANINE--GLYOXYLATE AMINOTRANSFERASE"/>
    <property type="match status" value="1"/>
</dbReference>
<evidence type="ECO:0000313" key="13">
    <source>
        <dbReference type="EMBL" id="GAA6169747.1"/>
    </source>
</evidence>
<keyword evidence="6" id="KW-0032">Aminotransferase</keyword>
<evidence type="ECO:0000256" key="3">
    <source>
        <dbReference type="ARBA" id="ARBA00006904"/>
    </source>
</evidence>
<dbReference type="InterPro" id="IPR015424">
    <property type="entry name" value="PyrdxlP-dep_Trfase"/>
</dbReference>
<feature type="region of interest" description="Disordered" evidence="12">
    <location>
        <begin position="1"/>
        <end position="22"/>
    </location>
</feature>
<dbReference type="NCBIfam" id="NF002841">
    <property type="entry name" value="PRK03080.1-2"/>
    <property type="match status" value="1"/>
</dbReference>
<evidence type="ECO:0000256" key="9">
    <source>
        <dbReference type="ARBA" id="ARBA00022898"/>
    </source>
</evidence>
<dbReference type="InterPro" id="IPR015422">
    <property type="entry name" value="PyrdxlP-dep_Trfase_small"/>
</dbReference>
<evidence type="ECO:0000256" key="5">
    <source>
        <dbReference type="ARBA" id="ARBA00022490"/>
    </source>
</evidence>
<proteinExistence type="inferred from homology"/>
<dbReference type="SUPFAM" id="SSF53383">
    <property type="entry name" value="PLP-dependent transferases"/>
    <property type="match status" value="1"/>
</dbReference>
<keyword evidence="9" id="KW-0663">Pyridoxal phosphate</keyword>
<dbReference type="Gene3D" id="3.90.1150.10">
    <property type="entry name" value="Aspartate Aminotransferase, domain 1"/>
    <property type="match status" value="1"/>
</dbReference>
<evidence type="ECO:0000256" key="8">
    <source>
        <dbReference type="ARBA" id="ARBA00022679"/>
    </source>
</evidence>
<dbReference type="EMBL" id="BAABWN010000014">
    <property type="protein sequence ID" value="GAA6169747.1"/>
    <property type="molecule type" value="Genomic_DNA"/>
</dbReference>
<evidence type="ECO:0000256" key="10">
    <source>
        <dbReference type="ARBA" id="ARBA00023299"/>
    </source>
</evidence>
<comment type="cofactor">
    <cofactor evidence="1">
        <name>pyridoxal 5'-phosphate</name>
        <dbReference type="ChEBI" id="CHEBI:597326"/>
    </cofactor>
</comment>
<evidence type="ECO:0000256" key="1">
    <source>
        <dbReference type="ARBA" id="ARBA00001933"/>
    </source>
</evidence>
<organism evidence="13 14">
    <name type="scientific">Sessilibacter corallicola</name>
    <dbReference type="NCBI Taxonomy" id="2904075"/>
    <lineage>
        <taxon>Bacteria</taxon>
        <taxon>Pseudomonadati</taxon>
        <taxon>Pseudomonadota</taxon>
        <taxon>Gammaproteobacteria</taxon>
        <taxon>Cellvibrionales</taxon>
        <taxon>Cellvibrionaceae</taxon>
        <taxon>Sessilibacter</taxon>
    </lineage>
</organism>
<keyword evidence="10" id="KW-0718">Serine biosynthesis</keyword>
<protein>
    <recommendedName>
        <fullName evidence="4">phosphoserine transaminase</fullName>
        <ecNumber evidence="4">2.6.1.52</ecNumber>
    </recommendedName>
</protein>
<dbReference type="CDD" id="cd01494">
    <property type="entry name" value="AAT_I"/>
    <property type="match status" value="1"/>
</dbReference>
<evidence type="ECO:0000256" key="4">
    <source>
        <dbReference type="ARBA" id="ARBA00013030"/>
    </source>
</evidence>
<keyword evidence="7" id="KW-0028">Amino-acid biosynthesis</keyword>